<feature type="region of interest" description="Disordered" evidence="6">
    <location>
        <begin position="40"/>
        <end position="156"/>
    </location>
</feature>
<feature type="compositionally biased region" description="Basic and acidic residues" evidence="6">
    <location>
        <begin position="127"/>
        <end position="148"/>
    </location>
</feature>
<dbReference type="SMART" id="SM00355">
    <property type="entry name" value="ZnF_C2H2"/>
    <property type="match status" value="13"/>
</dbReference>
<feature type="compositionally biased region" description="Basic and acidic residues" evidence="6">
    <location>
        <begin position="301"/>
        <end position="323"/>
    </location>
</feature>
<feature type="compositionally biased region" description="Polar residues" evidence="6">
    <location>
        <begin position="75"/>
        <end position="107"/>
    </location>
</feature>
<dbReference type="GO" id="GO:0000981">
    <property type="term" value="F:DNA-binding transcription factor activity, RNA polymerase II-specific"/>
    <property type="evidence" value="ECO:0007669"/>
    <property type="project" value="TreeGrafter"/>
</dbReference>
<dbReference type="Pfam" id="PF00096">
    <property type="entry name" value="zf-C2H2"/>
    <property type="match status" value="2"/>
</dbReference>
<evidence type="ECO:0000259" key="7">
    <source>
        <dbReference type="PROSITE" id="PS50157"/>
    </source>
</evidence>
<evidence type="ECO:0000256" key="4">
    <source>
        <dbReference type="ARBA" id="ARBA00022833"/>
    </source>
</evidence>
<sequence>MDPTLLDEMDFSFSCDRCSFSTKDMLQIKLHMVEHRYQGKEPGKTVAAAGSDTPSDQANQSLSQDAGAKNHSEDASTLSNKDTPNATPFVSDTPSVTPALHSTQQSRTGDDTHPSPGLRDNVSSQVSREKDGSSKNVEEREEKTHRSDQNASREATVIVSRIEQSLKEISTAQPQPPQDGAPGPAKSTGLDSIADRIHSRRRPASKKPQEEPEEEDEEYVPYRPVKRSASRLKRHARRVNRRVAVAAAPGPRARAKLRPAIPSDRYKCQHCHFVCKFKQNLRAHMRGSHPEDYTKVIQEKKAEHGGQEGGREPESRVPEDAHEPGGVADEIQSNVAPDRYQCTLCTTFFCRFKKDLHDHKSRVHGIPAPVYKYQSRIPENRYQCPQCDYVCKFQRTLRLHCRSAHPKAAKSPEAKERKEKKEKRALDDRYRCSECDFACKFKGQLKNHRSAAHKKERPPKTVREQQCEFCQKFIQGTMHHYRRHLKTHTGDKPYKCTICDAVFGDQSRLNAHAPIHQEERNYLCDQCGKSFKRAINLRMHRKVHLVVRPHGCELCSYRCKRHDTLNLHMKRKHLKIRRILCDTCGKKFFSEKECQLHAARKHLPRPTPFRCTFCPAAFPFAYNLRAHMKKHPEHKPFRCEYCSFESRSKASLQDHEKMHTGEKQKKCEMCDYTTSTSSNLYKHRKRQHGVVLNRTKSPRVHSPSQDRQPVLPLPAAATLQGSPHVSMAPTPLSTTPQPHPMLPTPEGLHVHHMHIQRHLQGALSPLPSQIQGSPSPALTPSVTQSVTVPATSSGHMDLRSVQPYEEIEFKDRRAVIYSREKSLIGSVITEALAEARNVVQNELYNSGHVIQSTVAPPPGQHQTGLPVTTTMAPPHANIVPAESIIHGTIPTSAGIPPSGASGIFNSIMNIHY</sequence>
<feature type="region of interest" description="Disordered" evidence="6">
    <location>
        <begin position="168"/>
        <end position="222"/>
    </location>
</feature>
<dbReference type="RefSeq" id="XP_022096507.1">
    <property type="nucleotide sequence ID" value="XM_022240815.1"/>
</dbReference>
<evidence type="ECO:0000313" key="8">
    <source>
        <dbReference type="Proteomes" id="UP000694845"/>
    </source>
</evidence>
<dbReference type="OMA" id="CTTFFCR"/>
<feature type="compositionally biased region" description="Polar residues" evidence="6">
    <location>
        <begin position="52"/>
        <end position="64"/>
    </location>
</feature>
<dbReference type="FunFam" id="3.30.160.60:FF:000671">
    <property type="entry name" value="Zinc finger protein 26"/>
    <property type="match status" value="1"/>
</dbReference>
<feature type="domain" description="C2H2-type" evidence="7">
    <location>
        <begin position="494"/>
        <end position="521"/>
    </location>
</feature>
<feature type="domain" description="C2H2-type" evidence="7">
    <location>
        <begin position="522"/>
        <end position="549"/>
    </location>
</feature>
<evidence type="ECO:0000256" key="5">
    <source>
        <dbReference type="PROSITE-ProRule" id="PRU00042"/>
    </source>
</evidence>
<dbReference type="InterPro" id="IPR036236">
    <property type="entry name" value="Znf_C2H2_sf"/>
</dbReference>
<dbReference type="GO" id="GO:0043565">
    <property type="term" value="F:sequence-specific DNA binding"/>
    <property type="evidence" value="ECO:0007669"/>
    <property type="project" value="TreeGrafter"/>
</dbReference>
<dbReference type="SUPFAM" id="SSF57667">
    <property type="entry name" value="beta-beta-alpha zinc fingers"/>
    <property type="match status" value="5"/>
</dbReference>
<keyword evidence="3 5" id="KW-0863">Zinc-finger</keyword>
<dbReference type="KEGG" id="aplc:110982431"/>
<dbReference type="PANTHER" id="PTHR24408:SF64">
    <property type="entry name" value="LINKING IMMUNITY AND METABOLISM-RELATED"/>
    <property type="match status" value="1"/>
</dbReference>
<evidence type="ECO:0000313" key="9">
    <source>
        <dbReference type="RefSeq" id="XP_022096507.1"/>
    </source>
</evidence>
<keyword evidence="1" id="KW-0479">Metal-binding</keyword>
<dbReference type="GO" id="GO:0008270">
    <property type="term" value="F:zinc ion binding"/>
    <property type="evidence" value="ECO:0007669"/>
    <property type="project" value="UniProtKB-KW"/>
</dbReference>
<feature type="domain" description="C2H2-type" evidence="7">
    <location>
        <begin position="637"/>
        <end position="664"/>
    </location>
</feature>
<dbReference type="Proteomes" id="UP000694845">
    <property type="component" value="Unplaced"/>
</dbReference>
<feature type="region of interest" description="Disordered" evidence="6">
    <location>
        <begin position="301"/>
        <end position="330"/>
    </location>
</feature>
<organism evidence="8 9">
    <name type="scientific">Acanthaster planci</name>
    <name type="common">Crown-of-thorns starfish</name>
    <dbReference type="NCBI Taxonomy" id="133434"/>
    <lineage>
        <taxon>Eukaryota</taxon>
        <taxon>Metazoa</taxon>
        <taxon>Echinodermata</taxon>
        <taxon>Eleutherozoa</taxon>
        <taxon>Asterozoa</taxon>
        <taxon>Asteroidea</taxon>
        <taxon>Valvatacea</taxon>
        <taxon>Valvatida</taxon>
        <taxon>Acanthasteridae</taxon>
        <taxon>Acanthaster</taxon>
    </lineage>
</organism>
<name>A0A8B7YUZ0_ACAPL</name>
<evidence type="ECO:0000256" key="6">
    <source>
        <dbReference type="SAM" id="MobiDB-lite"/>
    </source>
</evidence>
<proteinExistence type="predicted"/>
<gene>
    <name evidence="9" type="primary">LOC110982431</name>
</gene>
<feature type="domain" description="C2H2-type" evidence="7">
    <location>
        <begin position="430"/>
        <end position="458"/>
    </location>
</feature>
<dbReference type="AlphaFoldDB" id="A0A8B7YUZ0"/>
<evidence type="ECO:0000256" key="1">
    <source>
        <dbReference type="ARBA" id="ARBA00022723"/>
    </source>
</evidence>
<evidence type="ECO:0000256" key="2">
    <source>
        <dbReference type="ARBA" id="ARBA00022737"/>
    </source>
</evidence>
<dbReference type="GO" id="GO:0005634">
    <property type="term" value="C:nucleus"/>
    <property type="evidence" value="ECO:0007669"/>
    <property type="project" value="TreeGrafter"/>
</dbReference>
<reference evidence="9" key="1">
    <citation type="submission" date="2025-08" db="UniProtKB">
        <authorList>
            <consortium name="RefSeq"/>
        </authorList>
    </citation>
    <scope>IDENTIFICATION</scope>
</reference>
<keyword evidence="2" id="KW-0677">Repeat</keyword>
<dbReference type="PROSITE" id="PS00028">
    <property type="entry name" value="ZINC_FINGER_C2H2_1"/>
    <property type="match status" value="8"/>
</dbReference>
<dbReference type="InterPro" id="IPR013087">
    <property type="entry name" value="Znf_C2H2_type"/>
</dbReference>
<dbReference type="GeneID" id="110982431"/>
<dbReference type="OrthoDB" id="8922241at2759"/>
<protein>
    <submittedName>
        <fullName evidence="9">Zinc finger protein 142-like</fullName>
    </submittedName>
</protein>
<feature type="domain" description="C2H2-type" evidence="7">
    <location>
        <begin position="609"/>
        <end position="636"/>
    </location>
</feature>
<accession>A0A8B7YUZ0</accession>
<evidence type="ECO:0000256" key="3">
    <source>
        <dbReference type="ARBA" id="ARBA00022771"/>
    </source>
</evidence>
<feature type="domain" description="C2H2-type" evidence="7">
    <location>
        <begin position="266"/>
        <end position="294"/>
    </location>
</feature>
<dbReference type="Gene3D" id="3.30.160.60">
    <property type="entry name" value="Classic Zinc Finger"/>
    <property type="match status" value="7"/>
</dbReference>
<dbReference type="PANTHER" id="PTHR24408">
    <property type="entry name" value="ZINC FINGER PROTEIN"/>
    <property type="match status" value="1"/>
</dbReference>
<keyword evidence="4" id="KW-0862">Zinc</keyword>
<dbReference type="PROSITE" id="PS50157">
    <property type="entry name" value="ZINC_FINGER_C2H2_2"/>
    <property type="match status" value="6"/>
</dbReference>
<keyword evidence="8" id="KW-1185">Reference proteome</keyword>